<evidence type="ECO:0000313" key="9">
    <source>
        <dbReference type="EMBL" id="VFJ98849.1"/>
    </source>
</evidence>
<keyword evidence="4 6" id="KW-1133">Transmembrane helix</keyword>
<evidence type="ECO:0000259" key="7">
    <source>
        <dbReference type="Pfam" id="PF06271"/>
    </source>
</evidence>
<evidence type="ECO:0000256" key="3">
    <source>
        <dbReference type="ARBA" id="ARBA00022692"/>
    </source>
</evidence>
<dbReference type="PANTHER" id="PTHR36115:SF10">
    <property type="entry name" value="RDD DOMAIN-CONTAINING PROTEIN"/>
    <property type="match status" value="1"/>
</dbReference>
<evidence type="ECO:0000313" key="8">
    <source>
        <dbReference type="EMBL" id="VFJ88941.1"/>
    </source>
</evidence>
<proteinExistence type="predicted"/>
<protein>
    <submittedName>
        <fullName evidence="10">Uncharacterized membrane protein YckC, RDD family</fullName>
    </submittedName>
</protein>
<dbReference type="Pfam" id="PF06271">
    <property type="entry name" value="RDD"/>
    <property type="match status" value="1"/>
</dbReference>
<evidence type="ECO:0000313" key="10">
    <source>
        <dbReference type="EMBL" id="VFK20303.1"/>
    </source>
</evidence>
<evidence type="ECO:0000256" key="2">
    <source>
        <dbReference type="ARBA" id="ARBA00022475"/>
    </source>
</evidence>
<sequence>MNDNPTANGGIPDPPPDLRRPAGFVRRIGAAGYDTLLMIAILLFAHLPIHLVFRTPAIAPEHPWHPAYQLYLFGVCFLYFGWCWMHGQTLGMRAWRIRLEGENGKRVTWRRVWIRFLSAIVSWSVLGMGFLWVLIDDERKSWHDRLSGTVLVFMPRRAKPRR</sequence>
<evidence type="ECO:0000256" key="5">
    <source>
        <dbReference type="ARBA" id="ARBA00023136"/>
    </source>
</evidence>
<feature type="transmembrane region" description="Helical" evidence="6">
    <location>
        <begin position="28"/>
        <end position="49"/>
    </location>
</feature>
<name>A0A450WTB2_9GAMM</name>
<organism evidence="10">
    <name type="scientific">Candidatus Kentrum sp. LFY</name>
    <dbReference type="NCBI Taxonomy" id="2126342"/>
    <lineage>
        <taxon>Bacteria</taxon>
        <taxon>Pseudomonadati</taxon>
        <taxon>Pseudomonadota</taxon>
        <taxon>Gammaproteobacteria</taxon>
        <taxon>Candidatus Kentrum</taxon>
    </lineage>
</organism>
<gene>
    <name evidence="9" type="ORF">BECKLFY1418A_GA0070994_108911</name>
    <name evidence="8" type="ORF">BECKLFY1418B_GA0070995_101312</name>
    <name evidence="10" type="ORF">BECKLFY1418C_GA0070996_107016</name>
</gene>
<dbReference type="PANTHER" id="PTHR36115">
    <property type="entry name" value="PROLINE-RICH ANTIGEN HOMOLOG-RELATED"/>
    <property type="match status" value="1"/>
</dbReference>
<dbReference type="EMBL" id="CAADFN010000070">
    <property type="protein sequence ID" value="VFK20303.1"/>
    <property type="molecule type" value="Genomic_DNA"/>
</dbReference>
<comment type="subcellular location">
    <subcellularLocation>
        <location evidence="1">Cell membrane</location>
        <topology evidence="1">Multi-pass membrane protein</topology>
    </subcellularLocation>
</comment>
<feature type="domain" description="RDD" evidence="7">
    <location>
        <begin position="22"/>
        <end position="148"/>
    </location>
</feature>
<dbReference type="EMBL" id="CAADFF010000013">
    <property type="protein sequence ID" value="VFJ88941.1"/>
    <property type="molecule type" value="Genomic_DNA"/>
</dbReference>
<evidence type="ECO:0000256" key="6">
    <source>
        <dbReference type="SAM" id="Phobius"/>
    </source>
</evidence>
<evidence type="ECO:0000256" key="1">
    <source>
        <dbReference type="ARBA" id="ARBA00004651"/>
    </source>
</evidence>
<feature type="transmembrane region" description="Helical" evidence="6">
    <location>
        <begin position="112"/>
        <end position="135"/>
    </location>
</feature>
<reference evidence="10" key="1">
    <citation type="submission" date="2019-02" db="EMBL/GenBank/DDBJ databases">
        <authorList>
            <person name="Gruber-Vodicka R. H."/>
            <person name="Seah K. B. B."/>
        </authorList>
    </citation>
    <scope>NUCLEOTIDE SEQUENCE</scope>
    <source>
        <strain evidence="10">BECK_BY7</strain>
        <strain evidence="9">BECK_M6</strain>
        <strain evidence="8">BECK_M7</strain>
    </source>
</reference>
<dbReference type="InterPro" id="IPR051791">
    <property type="entry name" value="Pra-immunoreactive"/>
</dbReference>
<keyword evidence="3 6" id="KW-0812">Transmembrane</keyword>
<feature type="transmembrane region" description="Helical" evidence="6">
    <location>
        <begin position="69"/>
        <end position="91"/>
    </location>
</feature>
<dbReference type="EMBL" id="CAADFH010000089">
    <property type="protein sequence ID" value="VFJ98849.1"/>
    <property type="molecule type" value="Genomic_DNA"/>
</dbReference>
<dbReference type="GO" id="GO:0005886">
    <property type="term" value="C:plasma membrane"/>
    <property type="evidence" value="ECO:0007669"/>
    <property type="project" value="UniProtKB-SubCell"/>
</dbReference>
<dbReference type="AlphaFoldDB" id="A0A450WTB2"/>
<dbReference type="InterPro" id="IPR010432">
    <property type="entry name" value="RDD"/>
</dbReference>
<evidence type="ECO:0000256" key="4">
    <source>
        <dbReference type="ARBA" id="ARBA00022989"/>
    </source>
</evidence>
<keyword evidence="2" id="KW-1003">Cell membrane</keyword>
<accession>A0A450WTB2</accession>
<keyword evidence="5 6" id="KW-0472">Membrane</keyword>